<organism evidence="1 2">
    <name type="scientific">Ensifer oleiphilus</name>
    <dbReference type="NCBI Taxonomy" id="2742698"/>
    <lineage>
        <taxon>Bacteria</taxon>
        <taxon>Pseudomonadati</taxon>
        <taxon>Pseudomonadota</taxon>
        <taxon>Alphaproteobacteria</taxon>
        <taxon>Hyphomicrobiales</taxon>
        <taxon>Rhizobiaceae</taxon>
        <taxon>Sinorhizobium/Ensifer group</taxon>
        <taxon>Ensifer</taxon>
    </lineage>
</organism>
<comment type="caution">
    <text evidence="1">The sequence shown here is derived from an EMBL/GenBank/DDBJ whole genome shotgun (WGS) entry which is preliminary data.</text>
</comment>
<reference evidence="1 2" key="1">
    <citation type="submission" date="2020-06" db="EMBL/GenBank/DDBJ databases">
        <authorList>
            <person name="Grouzdev D.S."/>
        </authorList>
    </citation>
    <scope>NUCLEOTIDE SEQUENCE [LARGE SCALE GENOMIC DNA]</scope>
    <source>
        <strain evidence="1 2">HO-A22</strain>
    </source>
</reference>
<sequence>MAEPVNGARGEVSLIIDGVELVIAATMGGLAAVSTRLNCKSMSDLFLRLSSVEIAATIAAIELLTVRGDVRAALSRLNLKHFGDCAAAFEAALSAHLGDDEGNAEAVGAETASPTT</sequence>
<dbReference type="RefSeq" id="WP_176354728.1">
    <property type="nucleotide sequence ID" value="NZ_JABWDU010000005.1"/>
</dbReference>
<accession>A0A7Y6UPF0</accession>
<dbReference type="EMBL" id="JABWDU010000005">
    <property type="protein sequence ID" value="NVD41295.1"/>
    <property type="molecule type" value="Genomic_DNA"/>
</dbReference>
<dbReference type="AlphaFoldDB" id="A0A7Y6UPF0"/>
<keyword evidence="2" id="KW-1185">Reference proteome</keyword>
<proteinExistence type="predicted"/>
<protein>
    <submittedName>
        <fullName evidence="1">Uncharacterized protein</fullName>
    </submittedName>
</protein>
<dbReference type="Proteomes" id="UP000520198">
    <property type="component" value="Unassembled WGS sequence"/>
</dbReference>
<evidence type="ECO:0000313" key="1">
    <source>
        <dbReference type="EMBL" id="NVD41295.1"/>
    </source>
</evidence>
<gene>
    <name evidence="1" type="ORF">HT585_20680</name>
</gene>
<evidence type="ECO:0000313" key="2">
    <source>
        <dbReference type="Proteomes" id="UP000520198"/>
    </source>
</evidence>
<name>A0A7Y6UPF0_9HYPH</name>